<dbReference type="OrthoDB" id="2865258at2759"/>
<dbReference type="InterPro" id="IPR035679">
    <property type="entry name" value="MDP-1_euk"/>
</dbReference>
<evidence type="ECO:0000256" key="1">
    <source>
        <dbReference type="SAM" id="MobiDB-lite"/>
    </source>
</evidence>
<dbReference type="SUPFAM" id="SSF56784">
    <property type="entry name" value="HAD-like"/>
    <property type="match status" value="1"/>
</dbReference>
<dbReference type="SFLD" id="SFLDS00003">
    <property type="entry name" value="Haloacid_Dehalogenase"/>
    <property type="match status" value="1"/>
</dbReference>
<name>A0A6A5YBT6_9PEZI</name>
<dbReference type="GO" id="GO:0003993">
    <property type="term" value="F:acid phosphatase activity"/>
    <property type="evidence" value="ECO:0007669"/>
    <property type="project" value="TreeGrafter"/>
</dbReference>
<dbReference type="CDD" id="cd07501">
    <property type="entry name" value="HAD_MDP-1_like"/>
    <property type="match status" value="1"/>
</dbReference>
<dbReference type="Pfam" id="PF12689">
    <property type="entry name" value="Acid_PPase"/>
    <property type="match status" value="1"/>
</dbReference>
<reference evidence="2" key="1">
    <citation type="journal article" date="2020" name="Stud. Mycol.">
        <title>101 Dothideomycetes genomes: a test case for predicting lifestyles and emergence of pathogens.</title>
        <authorList>
            <person name="Haridas S."/>
            <person name="Albert R."/>
            <person name="Binder M."/>
            <person name="Bloem J."/>
            <person name="Labutti K."/>
            <person name="Salamov A."/>
            <person name="Andreopoulos B."/>
            <person name="Baker S."/>
            <person name="Barry K."/>
            <person name="Bills G."/>
            <person name="Bluhm B."/>
            <person name="Cannon C."/>
            <person name="Castanera R."/>
            <person name="Culley D."/>
            <person name="Daum C."/>
            <person name="Ezra D."/>
            <person name="Gonzalez J."/>
            <person name="Henrissat B."/>
            <person name="Kuo A."/>
            <person name="Liang C."/>
            <person name="Lipzen A."/>
            <person name="Lutzoni F."/>
            <person name="Magnuson J."/>
            <person name="Mondo S."/>
            <person name="Nolan M."/>
            <person name="Ohm R."/>
            <person name="Pangilinan J."/>
            <person name="Park H.-J."/>
            <person name="Ramirez L."/>
            <person name="Alfaro M."/>
            <person name="Sun H."/>
            <person name="Tritt A."/>
            <person name="Yoshinaga Y."/>
            <person name="Zwiers L.-H."/>
            <person name="Turgeon B."/>
            <person name="Goodwin S."/>
            <person name="Spatafora J."/>
            <person name="Crous P."/>
            <person name="Grigoriev I."/>
        </authorList>
    </citation>
    <scope>NUCLEOTIDE SEQUENCE</scope>
    <source>
        <strain evidence="2">CBS 121410</strain>
    </source>
</reference>
<feature type="compositionally biased region" description="Low complexity" evidence="1">
    <location>
        <begin position="14"/>
        <end position="41"/>
    </location>
</feature>
<dbReference type="FunFam" id="3.40.50.1000:FF:000155">
    <property type="entry name" value="Putative magnesium dependent phosphatase"/>
    <property type="match status" value="1"/>
</dbReference>
<proteinExistence type="predicted"/>
<dbReference type="InterPro" id="IPR036412">
    <property type="entry name" value="HAD-like_sf"/>
</dbReference>
<dbReference type="Proteomes" id="UP000799776">
    <property type="component" value="Unassembled WGS sequence"/>
</dbReference>
<sequence length="232" mass="25967">MPRFSLSHPSSLKTSAPTPTTTTTTTTKAGTTTPSATPSSAVQWPSTFTDGLPLPKILVFDLDYTLWPFWVDTHVRGPVKPIDGGLRVRDRDGETFGFFPDVGGILDAARDKGIKLAAASRTCDPKLAEKTLKYLIIPRSTKDSSAPVFAWDMFDYKEIFPASKTNHFANIHKESGIPYDEMLFFDDESRNRNVETLGVVMQLVRDGVTREEIDVGIRSWRKRTRREKADKV</sequence>
<dbReference type="PANTHER" id="PTHR17901">
    <property type="entry name" value="MAGNESIUM-DEPENDENT PHOSPHATASE 1 MDP1"/>
    <property type="match status" value="1"/>
</dbReference>
<dbReference type="EMBL" id="ML978714">
    <property type="protein sequence ID" value="KAF2089325.1"/>
    <property type="molecule type" value="Genomic_DNA"/>
</dbReference>
<gene>
    <name evidence="2" type="ORF">K490DRAFT_37349</name>
</gene>
<dbReference type="InterPro" id="IPR010033">
    <property type="entry name" value="HAD_SF_ppase_IIIC"/>
</dbReference>
<evidence type="ECO:0000313" key="3">
    <source>
        <dbReference type="Proteomes" id="UP000799776"/>
    </source>
</evidence>
<dbReference type="SFLD" id="SFLDG01131">
    <property type="entry name" value="C1.5.2:_MDP_Like"/>
    <property type="match status" value="1"/>
</dbReference>
<dbReference type="InterPro" id="IPR010036">
    <property type="entry name" value="MDP_1_eu_arc"/>
</dbReference>
<keyword evidence="3" id="KW-1185">Reference proteome</keyword>
<dbReference type="NCBIfam" id="TIGR01685">
    <property type="entry name" value="MDP-1"/>
    <property type="match status" value="1"/>
</dbReference>
<dbReference type="PANTHER" id="PTHR17901:SF14">
    <property type="entry name" value="MAGNESIUM-DEPENDENT PHOSPHATASE 1"/>
    <property type="match status" value="1"/>
</dbReference>
<organism evidence="2 3">
    <name type="scientific">Saccharata proteae CBS 121410</name>
    <dbReference type="NCBI Taxonomy" id="1314787"/>
    <lineage>
        <taxon>Eukaryota</taxon>
        <taxon>Fungi</taxon>
        <taxon>Dikarya</taxon>
        <taxon>Ascomycota</taxon>
        <taxon>Pezizomycotina</taxon>
        <taxon>Dothideomycetes</taxon>
        <taxon>Dothideomycetes incertae sedis</taxon>
        <taxon>Botryosphaeriales</taxon>
        <taxon>Saccharataceae</taxon>
        <taxon>Saccharata</taxon>
    </lineage>
</organism>
<dbReference type="SFLD" id="SFLDG01129">
    <property type="entry name" value="C1.5:_HAD__Beta-PGM__Phosphata"/>
    <property type="match status" value="1"/>
</dbReference>
<dbReference type="NCBIfam" id="TIGR01681">
    <property type="entry name" value="HAD-SF-IIIC"/>
    <property type="match status" value="1"/>
</dbReference>
<dbReference type="Gene3D" id="3.40.50.1000">
    <property type="entry name" value="HAD superfamily/HAD-like"/>
    <property type="match status" value="1"/>
</dbReference>
<dbReference type="InterPro" id="IPR023214">
    <property type="entry name" value="HAD_sf"/>
</dbReference>
<evidence type="ECO:0000313" key="2">
    <source>
        <dbReference type="EMBL" id="KAF2089325.1"/>
    </source>
</evidence>
<feature type="region of interest" description="Disordered" evidence="1">
    <location>
        <begin position="1"/>
        <end position="42"/>
    </location>
</feature>
<dbReference type="AlphaFoldDB" id="A0A6A5YBT6"/>
<accession>A0A6A5YBT6</accession>
<protein>
    <submittedName>
        <fullName evidence="2">Magnesium-dependent phosphatase-1</fullName>
    </submittedName>
</protein>